<dbReference type="GO" id="GO:0008716">
    <property type="term" value="F:D-alanine-D-alanine ligase activity"/>
    <property type="evidence" value="ECO:0007669"/>
    <property type="project" value="InterPro"/>
</dbReference>
<dbReference type="GO" id="GO:0005524">
    <property type="term" value="F:ATP binding"/>
    <property type="evidence" value="ECO:0007669"/>
    <property type="project" value="UniProtKB-UniRule"/>
</dbReference>
<evidence type="ECO:0000259" key="11">
    <source>
        <dbReference type="PROSITE" id="PS50975"/>
    </source>
</evidence>
<dbReference type="STRING" id="1817883.A3G31_00255"/>
<dbReference type="PANTHER" id="PTHR23132">
    <property type="entry name" value="D-ALANINE--D-ALANINE LIGASE"/>
    <property type="match status" value="1"/>
</dbReference>
<dbReference type="PROSITE" id="PS50975">
    <property type="entry name" value="ATP_GRASP"/>
    <property type="match status" value="1"/>
</dbReference>
<evidence type="ECO:0000313" key="12">
    <source>
        <dbReference type="EMBL" id="OGL52883.1"/>
    </source>
</evidence>
<keyword evidence="3" id="KW-0963">Cytoplasm</keyword>
<evidence type="ECO:0000256" key="2">
    <source>
        <dbReference type="ARBA" id="ARBA00010871"/>
    </source>
</evidence>
<dbReference type="EMBL" id="MGDI01000029">
    <property type="protein sequence ID" value="OGL52883.1"/>
    <property type="molecule type" value="Genomic_DNA"/>
</dbReference>
<sequence>MTVGISFDLKKNYPNEMKYSVDADCELDSMDTIDAIASALERNGNRVIKLGNARELIKSIEKAKPDIVFNISEGISGRSREAHVPAILEAYQIPYTGSDPLTLSLCLDKSMAKKVIGYSNIPTPDFRKIEEAEEIQKLYEMEIDFPIFIKPCYEGSSKGIRLDSKIKNISTLKKKTFKLLATYRQPVLIEEYLPGSEYTVGILGTKEPEVLGIMEVKSVAQSEKELIYSYEVKKDWENCVQYLCPPPISPQLESAIKKVAIDSFKALECRDVARVDIRLDKDGTPNFLEINPLPGLMPGYSDLYIMAKSVGMEYDVLINKILFSAIERYPHLRINHCKSLMA</sequence>
<dbReference type="InterPro" id="IPR011761">
    <property type="entry name" value="ATP-grasp"/>
</dbReference>
<evidence type="ECO:0000256" key="3">
    <source>
        <dbReference type="ARBA" id="ARBA00022490"/>
    </source>
</evidence>
<evidence type="ECO:0000313" key="13">
    <source>
        <dbReference type="Proteomes" id="UP000178082"/>
    </source>
</evidence>
<organism evidence="12 13">
    <name type="scientific">Candidatus Schekmanbacteria bacterium RIFCSPLOWO2_12_FULL_38_15</name>
    <dbReference type="NCBI Taxonomy" id="1817883"/>
    <lineage>
        <taxon>Bacteria</taxon>
        <taxon>Candidatus Schekmaniibacteriota</taxon>
    </lineage>
</organism>
<gene>
    <name evidence="12" type="ORF">A3G31_00255</name>
</gene>
<protein>
    <recommendedName>
        <fullName evidence="11">ATP-grasp domain-containing protein</fullName>
    </recommendedName>
</protein>
<reference evidence="12 13" key="1">
    <citation type="journal article" date="2016" name="Nat. Commun.">
        <title>Thousands of microbial genomes shed light on interconnected biogeochemical processes in an aquifer system.</title>
        <authorList>
            <person name="Anantharaman K."/>
            <person name="Brown C.T."/>
            <person name="Hug L.A."/>
            <person name="Sharon I."/>
            <person name="Castelle C.J."/>
            <person name="Probst A.J."/>
            <person name="Thomas B.C."/>
            <person name="Singh A."/>
            <person name="Wilkins M.J."/>
            <person name="Karaoz U."/>
            <person name="Brodie E.L."/>
            <person name="Williams K.H."/>
            <person name="Hubbard S.S."/>
            <person name="Banfield J.F."/>
        </authorList>
    </citation>
    <scope>NUCLEOTIDE SEQUENCE [LARGE SCALE GENOMIC DNA]</scope>
</reference>
<dbReference type="InterPro" id="IPR000291">
    <property type="entry name" value="D-Ala_lig_Van_CS"/>
</dbReference>
<keyword evidence="7" id="KW-0133">Cell shape</keyword>
<dbReference type="Proteomes" id="UP000178082">
    <property type="component" value="Unassembled WGS sequence"/>
</dbReference>
<dbReference type="Gene3D" id="3.30.470.20">
    <property type="entry name" value="ATP-grasp fold, B domain"/>
    <property type="match status" value="1"/>
</dbReference>
<dbReference type="PANTHER" id="PTHR23132:SF23">
    <property type="entry name" value="D-ALANINE--D-ALANINE LIGASE B"/>
    <property type="match status" value="1"/>
</dbReference>
<dbReference type="GO" id="GO:0046872">
    <property type="term" value="F:metal ion binding"/>
    <property type="evidence" value="ECO:0007669"/>
    <property type="project" value="InterPro"/>
</dbReference>
<dbReference type="Gene3D" id="3.40.50.20">
    <property type="match status" value="1"/>
</dbReference>
<dbReference type="GO" id="GO:0008360">
    <property type="term" value="P:regulation of cell shape"/>
    <property type="evidence" value="ECO:0007669"/>
    <property type="project" value="UniProtKB-KW"/>
</dbReference>
<keyword evidence="9" id="KW-0961">Cell wall biogenesis/degradation</keyword>
<accession>A0A1F7SGG1</accession>
<dbReference type="GO" id="GO:0009252">
    <property type="term" value="P:peptidoglycan biosynthetic process"/>
    <property type="evidence" value="ECO:0007669"/>
    <property type="project" value="UniProtKB-KW"/>
</dbReference>
<comment type="caution">
    <text evidence="12">The sequence shown here is derived from an EMBL/GenBank/DDBJ whole genome shotgun (WGS) entry which is preliminary data.</text>
</comment>
<dbReference type="SUPFAM" id="SSF56059">
    <property type="entry name" value="Glutathione synthetase ATP-binding domain-like"/>
    <property type="match status" value="1"/>
</dbReference>
<evidence type="ECO:0000256" key="6">
    <source>
        <dbReference type="ARBA" id="ARBA00022840"/>
    </source>
</evidence>
<dbReference type="SUPFAM" id="SSF52440">
    <property type="entry name" value="PreATP-grasp domain"/>
    <property type="match status" value="1"/>
</dbReference>
<keyword evidence="6 10" id="KW-0067">ATP-binding</keyword>
<comment type="similarity">
    <text evidence="2">Belongs to the D-alanine--D-alanine ligase family.</text>
</comment>
<keyword evidence="5 10" id="KW-0547">Nucleotide-binding</keyword>
<dbReference type="Gene3D" id="3.30.1490.20">
    <property type="entry name" value="ATP-grasp fold, A domain"/>
    <property type="match status" value="1"/>
</dbReference>
<comment type="subcellular location">
    <subcellularLocation>
        <location evidence="1">Cytoplasm</location>
    </subcellularLocation>
</comment>
<feature type="domain" description="ATP-grasp" evidence="11">
    <location>
        <begin position="113"/>
        <end position="323"/>
    </location>
</feature>
<dbReference type="GO" id="GO:0005737">
    <property type="term" value="C:cytoplasm"/>
    <property type="evidence" value="ECO:0007669"/>
    <property type="project" value="UniProtKB-SubCell"/>
</dbReference>
<keyword evidence="4" id="KW-0436">Ligase</keyword>
<evidence type="ECO:0000256" key="8">
    <source>
        <dbReference type="ARBA" id="ARBA00022984"/>
    </source>
</evidence>
<evidence type="ECO:0000256" key="7">
    <source>
        <dbReference type="ARBA" id="ARBA00022960"/>
    </source>
</evidence>
<dbReference type="InterPro" id="IPR013815">
    <property type="entry name" value="ATP_grasp_subdomain_1"/>
</dbReference>
<evidence type="ECO:0000256" key="10">
    <source>
        <dbReference type="PROSITE-ProRule" id="PRU00409"/>
    </source>
</evidence>
<dbReference type="GO" id="GO:0071555">
    <property type="term" value="P:cell wall organization"/>
    <property type="evidence" value="ECO:0007669"/>
    <property type="project" value="UniProtKB-KW"/>
</dbReference>
<evidence type="ECO:0000256" key="5">
    <source>
        <dbReference type="ARBA" id="ARBA00022741"/>
    </source>
</evidence>
<dbReference type="PROSITE" id="PS00844">
    <property type="entry name" value="DALA_DALA_LIGASE_2"/>
    <property type="match status" value="1"/>
</dbReference>
<dbReference type="Pfam" id="PF07478">
    <property type="entry name" value="Dala_Dala_lig_C"/>
    <property type="match status" value="1"/>
</dbReference>
<dbReference type="InterPro" id="IPR011095">
    <property type="entry name" value="Dala_Dala_lig_C"/>
</dbReference>
<keyword evidence="8" id="KW-0573">Peptidoglycan synthesis</keyword>
<proteinExistence type="inferred from homology"/>
<evidence type="ECO:0000256" key="4">
    <source>
        <dbReference type="ARBA" id="ARBA00022598"/>
    </source>
</evidence>
<evidence type="ECO:0000256" key="9">
    <source>
        <dbReference type="ARBA" id="ARBA00023316"/>
    </source>
</evidence>
<name>A0A1F7SGG1_9BACT</name>
<evidence type="ECO:0000256" key="1">
    <source>
        <dbReference type="ARBA" id="ARBA00004496"/>
    </source>
</evidence>
<dbReference type="AlphaFoldDB" id="A0A1F7SGG1"/>
<dbReference type="InterPro" id="IPR016185">
    <property type="entry name" value="PreATP-grasp_dom_sf"/>
</dbReference>